<feature type="compositionally biased region" description="Basic and acidic residues" evidence="10">
    <location>
        <begin position="182"/>
        <end position="199"/>
    </location>
</feature>
<evidence type="ECO:0000256" key="5">
    <source>
        <dbReference type="ARBA" id="ARBA00023136"/>
    </source>
</evidence>
<dbReference type="Pfam" id="PF07534">
    <property type="entry name" value="TLD"/>
    <property type="match status" value="1"/>
</dbReference>
<gene>
    <name evidence="12" type="ORF">MAM1_0183d07440</name>
</gene>
<evidence type="ECO:0000259" key="11">
    <source>
        <dbReference type="PROSITE" id="PS51886"/>
    </source>
</evidence>
<evidence type="ECO:0000256" key="6">
    <source>
        <dbReference type="ARBA" id="ARBA00023228"/>
    </source>
</evidence>
<dbReference type="Proteomes" id="UP000053815">
    <property type="component" value="Unassembled WGS sequence"/>
</dbReference>
<dbReference type="OrthoDB" id="26679at2759"/>
<accession>A0A0C9LW55</accession>
<evidence type="ECO:0000256" key="2">
    <source>
        <dbReference type="ARBA" id="ARBA00004371"/>
    </source>
</evidence>
<proteinExistence type="predicted"/>
<dbReference type="PANTHER" id="PTHR23354">
    <property type="entry name" value="NUCLEOLAR PROTEIN 7/ESTROGEN RECEPTOR COACTIVATOR-RELATED"/>
    <property type="match status" value="1"/>
</dbReference>
<dbReference type="STRING" id="91626.A0A0C9LW55"/>
<keyword evidence="5" id="KW-0472">Membrane</keyword>
<dbReference type="PROSITE" id="PS51886">
    <property type="entry name" value="TLDC"/>
    <property type="match status" value="1"/>
</dbReference>
<name>A0A0C9LW55_9FUNG</name>
<evidence type="ECO:0000256" key="1">
    <source>
        <dbReference type="ARBA" id="ARBA00004370"/>
    </source>
</evidence>
<dbReference type="GO" id="GO:0005737">
    <property type="term" value="C:cytoplasm"/>
    <property type="evidence" value="ECO:0007669"/>
    <property type="project" value="UniProtKB-SubCell"/>
</dbReference>
<evidence type="ECO:0000256" key="7">
    <source>
        <dbReference type="ARBA" id="ARBA00039594"/>
    </source>
</evidence>
<evidence type="ECO:0000256" key="9">
    <source>
        <dbReference type="ARBA" id="ARBA00042134"/>
    </source>
</evidence>
<sequence length="519" mass="59029">MTSLCFAFRQSLRTVLSLPSIENKMGNGHSQDKSKEAELWSHWSPDEKEQLKNFYEKGEPTSTLPAYYEKDLLAGIVATLIPSEKHLANYLTTAHSILKTKEPNPVYHVFQQCVKGQQLSLHDFVTLVVKSAIPLWFEDGSSYQWAPTSGQDHETLVNYFISYAEEEANKKKESMAWLTADDVSKQQSKEEHQASEWQEKAALSPSQISEAEFSHWIQHTPGVRGLFQLAVEHVLLDKPTDTSNLHSRRLHHLASPQIQQHNKETRKLLGKDKFSNLMTPYDYYMLSLSLPGNTLSWSDYEQTQRKVTQNVQHDMVFSSKRDGSSWQNFVSKMVGQGATLVVIQTKDGNVFGGYADEHWEYCNTHWYGNSSNFLFRIKDTYGRWEASSGSNDHYQYLCWGKKSLPNGFGMGGQFDYAGLWIDSDFIHGHSRAGPLCTTYSSPQLSTSDTFIVDQVEVWLVRPLVKDEDQDQAGGGGVLSHAEDMEFMEMAGKKMYSKDLGPEPTEEEEEEDDDSDKDHV</sequence>
<comment type="subcellular location">
    <subcellularLocation>
        <location evidence="3">Cytoplasm</location>
    </subcellularLocation>
    <subcellularLocation>
        <location evidence="2">Lysosome</location>
    </subcellularLocation>
    <subcellularLocation>
        <location evidence="1">Membrane</location>
    </subcellularLocation>
</comment>
<feature type="region of interest" description="Disordered" evidence="10">
    <location>
        <begin position="182"/>
        <end position="201"/>
    </location>
</feature>
<keyword evidence="13" id="KW-1185">Reference proteome</keyword>
<evidence type="ECO:0000313" key="12">
    <source>
        <dbReference type="EMBL" id="GAN07935.1"/>
    </source>
</evidence>
<keyword evidence="6" id="KW-0458">Lysosome</keyword>
<keyword evidence="4" id="KW-0963">Cytoplasm</keyword>
<dbReference type="GO" id="GO:0016020">
    <property type="term" value="C:membrane"/>
    <property type="evidence" value="ECO:0007669"/>
    <property type="project" value="UniProtKB-SubCell"/>
</dbReference>
<evidence type="ECO:0000256" key="4">
    <source>
        <dbReference type="ARBA" id="ARBA00022490"/>
    </source>
</evidence>
<dbReference type="AlphaFoldDB" id="A0A0C9LW55"/>
<dbReference type="EMBL" id="DF836472">
    <property type="protein sequence ID" value="GAN07935.1"/>
    <property type="molecule type" value="Genomic_DNA"/>
</dbReference>
<dbReference type="PANTHER" id="PTHR23354:SF131">
    <property type="entry name" value="MTOR-ASSOCIATED PROTEIN MEAK7"/>
    <property type="match status" value="1"/>
</dbReference>
<evidence type="ECO:0000313" key="13">
    <source>
        <dbReference type="Proteomes" id="UP000053815"/>
    </source>
</evidence>
<dbReference type="InterPro" id="IPR006571">
    <property type="entry name" value="TLDc_dom"/>
</dbReference>
<evidence type="ECO:0000256" key="8">
    <source>
        <dbReference type="ARBA" id="ARBA00041780"/>
    </source>
</evidence>
<protein>
    <recommendedName>
        <fullName evidence="7">MTOR-associated protein MEAK7</fullName>
    </recommendedName>
    <alternativeName>
        <fullName evidence="9">TBC/LysM-associated domain-containing protein 1</fullName>
    </alternativeName>
    <alternativeName>
        <fullName evidence="8">TLD domain-containing protein 1</fullName>
    </alternativeName>
</protein>
<evidence type="ECO:0000256" key="10">
    <source>
        <dbReference type="SAM" id="MobiDB-lite"/>
    </source>
</evidence>
<feature type="region of interest" description="Disordered" evidence="10">
    <location>
        <begin position="492"/>
        <end position="519"/>
    </location>
</feature>
<dbReference type="SMART" id="SM00584">
    <property type="entry name" value="TLDc"/>
    <property type="match status" value="1"/>
</dbReference>
<reference evidence="12" key="1">
    <citation type="submission" date="2014-09" db="EMBL/GenBank/DDBJ databases">
        <title>Draft genome sequence of an oleaginous Mucoromycotina fungus Mucor ambiguus NBRC6742.</title>
        <authorList>
            <person name="Takeda I."/>
            <person name="Yamane N."/>
            <person name="Morita T."/>
            <person name="Tamano K."/>
            <person name="Machida M."/>
            <person name="Baker S."/>
            <person name="Koike H."/>
        </authorList>
    </citation>
    <scope>NUCLEOTIDE SEQUENCE</scope>
    <source>
        <strain evidence="12">NBRC 6742</strain>
    </source>
</reference>
<feature type="domain" description="TLDc" evidence="11">
    <location>
        <begin position="276"/>
        <end position="461"/>
    </location>
</feature>
<dbReference type="GO" id="GO:0006979">
    <property type="term" value="P:response to oxidative stress"/>
    <property type="evidence" value="ECO:0007669"/>
    <property type="project" value="TreeGrafter"/>
</dbReference>
<organism evidence="12">
    <name type="scientific">Mucor ambiguus</name>
    <dbReference type="NCBI Taxonomy" id="91626"/>
    <lineage>
        <taxon>Eukaryota</taxon>
        <taxon>Fungi</taxon>
        <taxon>Fungi incertae sedis</taxon>
        <taxon>Mucoromycota</taxon>
        <taxon>Mucoromycotina</taxon>
        <taxon>Mucoromycetes</taxon>
        <taxon>Mucorales</taxon>
        <taxon>Mucorineae</taxon>
        <taxon>Mucoraceae</taxon>
        <taxon>Mucor</taxon>
    </lineage>
</organism>
<evidence type="ECO:0000256" key="3">
    <source>
        <dbReference type="ARBA" id="ARBA00004496"/>
    </source>
</evidence>
<dbReference type="GO" id="GO:0005634">
    <property type="term" value="C:nucleus"/>
    <property type="evidence" value="ECO:0007669"/>
    <property type="project" value="TreeGrafter"/>
</dbReference>
<feature type="compositionally biased region" description="Acidic residues" evidence="10">
    <location>
        <begin position="503"/>
        <end position="519"/>
    </location>
</feature>